<sequence>MLLKLNVKNLALIEDISIDFKPGLNVLTGETGAGKSILIDSIGLILGDRASTELIRTGAENAYIEAVFDVRSEEAKNIIREYGIDEEETLIITREITLQGKNFCRINGKLVPLSALKNIGRYMVDIFAQHQTYQLLFDSEYHLKILDELGEKKVETLKKELKIIFEKIKEINREIKTLLKEKSEAEKLRDRLSFEKEELENAFLSPEEDKILEEEREILVNSEKIMKSLILAESLLYEGNDSLPVLELLDKIIDALEGISTYFKDIDRTLNTIKESYYSLQEAASDLRKFINRIDFNPERLDRVFDRLSFLERLKKKYGMSLNELIKYKDEINKKLEDILNLDEKIEIKNSEYRSLMERYMDNAIKLHNLRKEIAEKLEKKILKELEELAMKGVQFSVDFKFKDDMEGIYFEGQKIAYGEDGFDFVEFLISTNTGEPLKPLSKIASGGESSRIMLAIKNIIADVDKIPCLIFDEIDTGIGGRTAQIVGEKLYKVAKNRQVLCVTHSPQIACLGDAHFQIKKIVKDNKTITVVEELTFEKRVEEVARMLGGTQITSNTIQYAREMLTMAQRFKESN</sequence>
<accession>A0A162MGP0</accession>
<dbReference type="FunFam" id="3.40.50.300:FF:000356">
    <property type="entry name" value="DNA repair protein RecN"/>
    <property type="match status" value="1"/>
</dbReference>
<keyword evidence="4" id="KW-0547">Nucleotide-binding</keyword>
<dbReference type="STRING" id="520767.ATZ99_14460"/>
<dbReference type="InterPro" id="IPR027417">
    <property type="entry name" value="P-loop_NTPase"/>
</dbReference>
<keyword evidence="5 9" id="KW-0227">DNA damage</keyword>
<evidence type="ECO:0000256" key="5">
    <source>
        <dbReference type="ARBA" id="ARBA00022763"/>
    </source>
</evidence>
<dbReference type="PANTHER" id="PTHR11059:SF0">
    <property type="entry name" value="DNA REPAIR PROTEIN RECN"/>
    <property type="match status" value="1"/>
</dbReference>
<dbReference type="InterPro" id="IPR003395">
    <property type="entry name" value="RecF/RecN/SMC_N"/>
</dbReference>
<dbReference type="OrthoDB" id="9806954at2"/>
<keyword evidence="13" id="KW-1185">Reference proteome</keyword>
<keyword evidence="6" id="KW-0067">ATP-binding</keyword>
<dbReference type="AlphaFoldDB" id="A0A162MGP0"/>
<evidence type="ECO:0000256" key="4">
    <source>
        <dbReference type="ARBA" id="ARBA00022741"/>
    </source>
</evidence>
<dbReference type="PATRIC" id="fig|520767.4.peg.1550"/>
<dbReference type="PANTHER" id="PTHR11059">
    <property type="entry name" value="DNA REPAIR PROTEIN RECN"/>
    <property type="match status" value="1"/>
</dbReference>
<evidence type="ECO:0000259" key="11">
    <source>
        <dbReference type="Pfam" id="PF02463"/>
    </source>
</evidence>
<evidence type="ECO:0000256" key="3">
    <source>
        <dbReference type="ARBA" id="ARBA00021315"/>
    </source>
</evidence>
<evidence type="ECO:0000256" key="1">
    <source>
        <dbReference type="ARBA" id="ARBA00003618"/>
    </source>
</evidence>
<evidence type="ECO:0000313" key="12">
    <source>
        <dbReference type="EMBL" id="KYO65808.1"/>
    </source>
</evidence>
<proteinExistence type="inferred from homology"/>
<evidence type="ECO:0000256" key="2">
    <source>
        <dbReference type="ARBA" id="ARBA00009441"/>
    </source>
</evidence>
<dbReference type="GO" id="GO:0006281">
    <property type="term" value="P:DNA repair"/>
    <property type="evidence" value="ECO:0007669"/>
    <property type="project" value="UniProtKB-KW"/>
</dbReference>
<comment type="similarity">
    <text evidence="2 9">Belongs to the RecN family.</text>
</comment>
<evidence type="ECO:0000256" key="10">
    <source>
        <dbReference type="SAM" id="Coils"/>
    </source>
</evidence>
<dbReference type="SUPFAM" id="SSF52540">
    <property type="entry name" value="P-loop containing nucleoside triphosphate hydrolases"/>
    <property type="match status" value="1"/>
</dbReference>
<dbReference type="Gene3D" id="3.40.50.300">
    <property type="entry name" value="P-loop containing nucleotide triphosphate hydrolases"/>
    <property type="match status" value="2"/>
</dbReference>
<evidence type="ECO:0000313" key="13">
    <source>
        <dbReference type="Proteomes" id="UP000075737"/>
    </source>
</evidence>
<keyword evidence="7 9" id="KW-0234">DNA repair</keyword>
<dbReference type="Proteomes" id="UP000075737">
    <property type="component" value="Unassembled WGS sequence"/>
</dbReference>
<protein>
    <recommendedName>
        <fullName evidence="3 9">DNA repair protein RecN</fullName>
    </recommendedName>
    <alternativeName>
        <fullName evidence="8 9">Recombination protein N</fullName>
    </alternativeName>
</protein>
<dbReference type="GO" id="GO:0009432">
    <property type="term" value="P:SOS response"/>
    <property type="evidence" value="ECO:0007669"/>
    <property type="project" value="TreeGrafter"/>
</dbReference>
<dbReference type="EMBL" id="LOHZ01000032">
    <property type="protein sequence ID" value="KYO65808.1"/>
    <property type="molecule type" value="Genomic_DNA"/>
</dbReference>
<dbReference type="GO" id="GO:0043590">
    <property type="term" value="C:bacterial nucleoid"/>
    <property type="evidence" value="ECO:0007669"/>
    <property type="project" value="TreeGrafter"/>
</dbReference>
<dbReference type="InterPro" id="IPR004604">
    <property type="entry name" value="DNA_recomb/repair_RecN"/>
</dbReference>
<feature type="domain" description="RecF/RecN/SMC N-terminal" evidence="11">
    <location>
        <begin position="5"/>
        <end position="521"/>
    </location>
</feature>
<dbReference type="RefSeq" id="WP_068748566.1">
    <property type="nucleotide sequence ID" value="NZ_LOHZ01000032.1"/>
</dbReference>
<dbReference type="Pfam" id="PF02463">
    <property type="entry name" value="SMC_N"/>
    <property type="match status" value="1"/>
</dbReference>
<feature type="coiled-coil region" evidence="10">
    <location>
        <begin position="311"/>
        <end position="359"/>
    </location>
</feature>
<comment type="caution">
    <text evidence="12">The sequence shown here is derived from an EMBL/GenBank/DDBJ whole genome shotgun (WGS) entry which is preliminary data.</text>
</comment>
<feature type="coiled-coil region" evidence="10">
    <location>
        <begin position="154"/>
        <end position="205"/>
    </location>
</feature>
<evidence type="ECO:0000256" key="7">
    <source>
        <dbReference type="ARBA" id="ARBA00023204"/>
    </source>
</evidence>
<comment type="function">
    <text evidence="1 9">May be involved in recombinational repair of damaged DNA.</text>
</comment>
<gene>
    <name evidence="12" type="primary">recN</name>
    <name evidence="12" type="ORF">ATZ99_14460</name>
</gene>
<dbReference type="CDD" id="cd03241">
    <property type="entry name" value="ABC_RecN"/>
    <property type="match status" value="2"/>
</dbReference>
<evidence type="ECO:0000256" key="9">
    <source>
        <dbReference type="PIRNR" id="PIRNR003128"/>
    </source>
</evidence>
<dbReference type="NCBIfam" id="TIGR00634">
    <property type="entry name" value="recN"/>
    <property type="match status" value="1"/>
</dbReference>
<evidence type="ECO:0000256" key="8">
    <source>
        <dbReference type="ARBA" id="ARBA00033408"/>
    </source>
</evidence>
<organism evidence="12 13">
    <name type="scientific">Thermovenabulum gondwanense</name>
    <dbReference type="NCBI Taxonomy" id="520767"/>
    <lineage>
        <taxon>Bacteria</taxon>
        <taxon>Bacillati</taxon>
        <taxon>Bacillota</taxon>
        <taxon>Clostridia</taxon>
        <taxon>Thermosediminibacterales</taxon>
        <taxon>Thermosediminibacteraceae</taxon>
        <taxon>Thermovenabulum</taxon>
    </lineage>
</organism>
<evidence type="ECO:0000256" key="6">
    <source>
        <dbReference type="ARBA" id="ARBA00022840"/>
    </source>
</evidence>
<name>A0A162MGP0_9FIRM</name>
<reference evidence="12 13" key="1">
    <citation type="submission" date="2015-12" db="EMBL/GenBank/DDBJ databases">
        <title>Draft genome of Thermovenabulum gondwanense isolated from a red thermophilic microbial mat colonisisng an outflow channel of a bore well.</title>
        <authorList>
            <person name="Patel B.K."/>
        </authorList>
    </citation>
    <scope>NUCLEOTIDE SEQUENCE [LARGE SCALE GENOMIC DNA]</scope>
    <source>
        <strain evidence="12 13">R270</strain>
    </source>
</reference>
<keyword evidence="10" id="KW-0175">Coiled coil</keyword>
<dbReference type="GO" id="GO:0006310">
    <property type="term" value="P:DNA recombination"/>
    <property type="evidence" value="ECO:0007669"/>
    <property type="project" value="InterPro"/>
</dbReference>
<dbReference type="PIRSF" id="PIRSF003128">
    <property type="entry name" value="RecN"/>
    <property type="match status" value="1"/>
</dbReference>
<dbReference type="GO" id="GO:0005524">
    <property type="term" value="F:ATP binding"/>
    <property type="evidence" value="ECO:0007669"/>
    <property type="project" value="UniProtKB-KW"/>
</dbReference>